<comment type="function">
    <text evidence="5">Demethylates proteins that have been reversibly carboxymethylated.</text>
</comment>
<gene>
    <name evidence="9" type="ORF">NEMVEDRAFT_v1g185277</name>
</gene>
<name>A7S3L3_NEMVE</name>
<dbReference type="Pfam" id="PF12697">
    <property type="entry name" value="Abhydrolase_6"/>
    <property type="match status" value="1"/>
</dbReference>
<dbReference type="STRING" id="45351.A7S3L3"/>
<keyword evidence="3 5" id="KW-0378">Hydrolase</keyword>
<dbReference type="InterPro" id="IPR016812">
    <property type="entry name" value="PPase_methylesterase_euk"/>
</dbReference>
<feature type="active site" evidence="6">
    <location>
        <position position="176"/>
    </location>
</feature>
<evidence type="ECO:0000256" key="6">
    <source>
        <dbReference type="PIRSR" id="PIRSR022950-1"/>
    </source>
</evidence>
<evidence type="ECO:0000259" key="8">
    <source>
        <dbReference type="Pfam" id="PF12697"/>
    </source>
</evidence>
<evidence type="ECO:0000313" key="9">
    <source>
        <dbReference type="EMBL" id="EDO41743.1"/>
    </source>
</evidence>
<dbReference type="InterPro" id="IPR029058">
    <property type="entry name" value="AB_hydrolase_fold"/>
</dbReference>
<reference evidence="9 10" key="1">
    <citation type="journal article" date="2007" name="Science">
        <title>Sea anemone genome reveals ancestral eumetazoan gene repertoire and genomic organization.</title>
        <authorList>
            <person name="Putnam N.H."/>
            <person name="Srivastava M."/>
            <person name="Hellsten U."/>
            <person name="Dirks B."/>
            <person name="Chapman J."/>
            <person name="Salamov A."/>
            <person name="Terry A."/>
            <person name="Shapiro H."/>
            <person name="Lindquist E."/>
            <person name="Kapitonov V.V."/>
            <person name="Jurka J."/>
            <person name="Genikhovich G."/>
            <person name="Grigoriev I.V."/>
            <person name="Lucas S.M."/>
            <person name="Steele R.E."/>
            <person name="Finnerty J.R."/>
            <person name="Technau U."/>
            <person name="Martindale M.Q."/>
            <person name="Rokhsar D.S."/>
        </authorList>
    </citation>
    <scope>NUCLEOTIDE SEQUENCE [LARGE SCALE GENOMIC DNA]</scope>
    <source>
        <strain evidence="10">CH2 X CH6</strain>
    </source>
</reference>
<feature type="compositionally biased region" description="Basic and acidic residues" evidence="7">
    <location>
        <begin position="268"/>
        <end position="277"/>
    </location>
</feature>
<dbReference type="SUPFAM" id="SSF53474">
    <property type="entry name" value="alpha/beta-Hydrolases"/>
    <property type="match status" value="1"/>
</dbReference>
<dbReference type="InterPro" id="IPR000639">
    <property type="entry name" value="Epox_hydrolase-like"/>
</dbReference>
<evidence type="ECO:0000256" key="7">
    <source>
        <dbReference type="SAM" id="MobiDB-lite"/>
    </source>
</evidence>
<dbReference type="PIRSF" id="PIRSF022950">
    <property type="entry name" value="PPase_methylesterase_euk"/>
    <property type="match status" value="1"/>
</dbReference>
<feature type="compositionally biased region" description="Acidic residues" evidence="7">
    <location>
        <begin position="258"/>
        <end position="267"/>
    </location>
</feature>
<feature type="active site" evidence="6">
    <location>
        <position position="151"/>
    </location>
</feature>
<evidence type="ECO:0000256" key="4">
    <source>
        <dbReference type="ARBA" id="ARBA00049203"/>
    </source>
</evidence>
<comment type="catalytic activity">
    <reaction evidence="4">
        <text>[phosphatase 2A protein]-C-terminal L-leucine methyl ester + H2O = [phosphatase 2A protein]-C-terminal L-leucine + methanol + H(+)</text>
        <dbReference type="Rhea" id="RHEA:48548"/>
        <dbReference type="Rhea" id="RHEA-COMP:12134"/>
        <dbReference type="Rhea" id="RHEA-COMP:12135"/>
        <dbReference type="ChEBI" id="CHEBI:15377"/>
        <dbReference type="ChEBI" id="CHEBI:15378"/>
        <dbReference type="ChEBI" id="CHEBI:17790"/>
        <dbReference type="ChEBI" id="CHEBI:90516"/>
        <dbReference type="ChEBI" id="CHEBI:90517"/>
        <dbReference type="EC" id="3.1.1.89"/>
    </reaction>
</comment>
<evidence type="ECO:0000256" key="5">
    <source>
        <dbReference type="PIRNR" id="PIRNR022950"/>
    </source>
</evidence>
<evidence type="ECO:0000256" key="2">
    <source>
        <dbReference type="ARBA" id="ARBA00022487"/>
    </source>
</evidence>
<keyword evidence="2 5" id="KW-0719">Serine esterase</keyword>
<dbReference type="Proteomes" id="UP000001593">
    <property type="component" value="Unassembled WGS sequence"/>
</dbReference>
<comment type="similarity">
    <text evidence="1 5">Belongs to the AB hydrolase superfamily.</text>
</comment>
<dbReference type="EMBL" id="DS469573">
    <property type="protein sequence ID" value="EDO41743.1"/>
    <property type="molecule type" value="Genomic_DNA"/>
</dbReference>
<dbReference type="InParanoid" id="A7S3L3"/>
<dbReference type="HOGENOM" id="CLU_024818_0_1_1"/>
<sequence>MSDLQRNAMKKSLGIPPLPSRLPGRGGGGWHARRQRRDYTPVAWDHYFEKRKDVGVKDKDLFRVYFSGNEGPLLLLLHGGGHSALSWAVFTEAVTKLCQCQVLAFDIRGHGDTKTSDDKDLSADRLADDVGDLVTSIYGDSPPPILLIGHSMGGAIAVHVGVKQLLPSLIGLTLIDVVEGTALDALSSMQNFLKSRPEAFKSLEHGIEWSVRSGQIHNVQSARVSMAGQLVRCNDSSTVPPEPERHPTPPHGIIDAITEQEDEDGEEDRATTSKDTHQQTAQDNLPVQNKKAECWKWRIDLSGTEQYWKGWFTNMSKLFLSVEVPKLLLLAGVDRLDKELTIGQMQGKFQMILLPQCGHCVHEDAPDKVAEVIVTFLLRYKLTEAKGDFVRPIPAC</sequence>
<dbReference type="OrthoDB" id="194865at2759"/>
<dbReference type="PANTHER" id="PTHR14189:SF0">
    <property type="entry name" value="PROTEIN PHOSPHATASE METHYLESTERASE 1"/>
    <property type="match status" value="1"/>
</dbReference>
<feature type="domain" description="AB hydrolase-1" evidence="8">
    <location>
        <begin position="74"/>
        <end position="372"/>
    </location>
</feature>
<accession>A7S3L3</accession>
<evidence type="ECO:0000256" key="1">
    <source>
        <dbReference type="ARBA" id="ARBA00008645"/>
    </source>
</evidence>
<dbReference type="AlphaFoldDB" id="A7S3L3"/>
<dbReference type="Gene3D" id="3.40.50.1820">
    <property type="entry name" value="alpha/beta hydrolase"/>
    <property type="match status" value="1"/>
</dbReference>
<dbReference type="OMA" id="VMVCHHG"/>
<dbReference type="eggNOG" id="KOG2564">
    <property type="taxonomic scope" value="Eukaryota"/>
</dbReference>
<keyword evidence="10" id="KW-1185">Reference proteome</keyword>
<organism evidence="9 10">
    <name type="scientific">Nematostella vectensis</name>
    <name type="common">Starlet sea anemone</name>
    <dbReference type="NCBI Taxonomy" id="45351"/>
    <lineage>
        <taxon>Eukaryota</taxon>
        <taxon>Metazoa</taxon>
        <taxon>Cnidaria</taxon>
        <taxon>Anthozoa</taxon>
        <taxon>Hexacorallia</taxon>
        <taxon>Actiniaria</taxon>
        <taxon>Edwardsiidae</taxon>
        <taxon>Nematostella</taxon>
    </lineage>
</organism>
<feature type="active site" evidence="6">
    <location>
        <position position="359"/>
    </location>
</feature>
<dbReference type="KEGG" id="nve:5513605"/>
<dbReference type="PRINTS" id="PR00412">
    <property type="entry name" value="EPOXHYDRLASE"/>
</dbReference>
<dbReference type="PANTHER" id="PTHR14189">
    <property type="entry name" value="PROTEIN PHOSPHATASE METHYLESTERASE-1 RELATED"/>
    <property type="match status" value="1"/>
</dbReference>
<proteinExistence type="inferred from homology"/>
<dbReference type="PhylomeDB" id="A7S3L3"/>
<evidence type="ECO:0000313" key="10">
    <source>
        <dbReference type="Proteomes" id="UP000001593"/>
    </source>
</evidence>
<dbReference type="EC" id="3.1.1.-" evidence="5"/>
<evidence type="ECO:0000256" key="3">
    <source>
        <dbReference type="ARBA" id="ARBA00022801"/>
    </source>
</evidence>
<feature type="region of interest" description="Disordered" evidence="7">
    <location>
        <begin position="10"/>
        <end position="33"/>
    </location>
</feature>
<dbReference type="InterPro" id="IPR000073">
    <property type="entry name" value="AB_hydrolase_1"/>
</dbReference>
<protein>
    <recommendedName>
        <fullName evidence="5">Protein phosphatase methylesterase 1</fullName>
        <shortName evidence="5">PME-1</shortName>
        <ecNumber evidence="5">3.1.1.-</ecNumber>
    </recommendedName>
</protein>
<feature type="region of interest" description="Disordered" evidence="7">
    <location>
        <begin position="233"/>
        <end position="285"/>
    </location>
</feature>
<dbReference type="ESTHER" id="nemve-a7s3l3">
    <property type="family name" value="PPase_methylesterase_euk"/>
</dbReference>
<dbReference type="GO" id="GO:0051723">
    <property type="term" value="F:protein methylesterase activity"/>
    <property type="evidence" value="ECO:0007669"/>
    <property type="project" value="UniProtKB-EC"/>
</dbReference>